<dbReference type="Proteomes" id="UP001597508">
    <property type="component" value="Unassembled WGS sequence"/>
</dbReference>
<dbReference type="PANTHER" id="PTHR39434:SF1">
    <property type="entry name" value="VOC DOMAIN-CONTAINING PROTEIN"/>
    <property type="match status" value="1"/>
</dbReference>
<evidence type="ECO:0000259" key="1">
    <source>
        <dbReference type="PROSITE" id="PS51819"/>
    </source>
</evidence>
<keyword evidence="3" id="KW-1185">Reference proteome</keyword>
<protein>
    <submittedName>
        <fullName evidence="2">VOC family protein</fullName>
    </submittedName>
</protein>
<accession>A0ABW5LUF7</accession>
<dbReference type="PROSITE" id="PS51819">
    <property type="entry name" value="VOC"/>
    <property type="match status" value="1"/>
</dbReference>
<organism evidence="2 3">
    <name type="scientific">Pseudotenacibaculum haliotis</name>
    <dbReference type="NCBI Taxonomy" id="1862138"/>
    <lineage>
        <taxon>Bacteria</taxon>
        <taxon>Pseudomonadati</taxon>
        <taxon>Bacteroidota</taxon>
        <taxon>Flavobacteriia</taxon>
        <taxon>Flavobacteriales</taxon>
        <taxon>Flavobacteriaceae</taxon>
        <taxon>Pseudotenacibaculum</taxon>
    </lineage>
</organism>
<evidence type="ECO:0000313" key="2">
    <source>
        <dbReference type="EMBL" id="MFD2568395.1"/>
    </source>
</evidence>
<dbReference type="Gene3D" id="3.10.180.10">
    <property type="entry name" value="2,3-Dihydroxybiphenyl 1,2-Dioxygenase, domain 1"/>
    <property type="match status" value="1"/>
</dbReference>
<dbReference type="EMBL" id="JBHULH010000009">
    <property type="protein sequence ID" value="MFD2568395.1"/>
    <property type="molecule type" value="Genomic_DNA"/>
</dbReference>
<dbReference type="InterPro" id="IPR037523">
    <property type="entry name" value="VOC_core"/>
</dbReference>
<sequence length="137" mass="16470">MNPIFHLSLPCRDMEATKKFYIDDLGFKHGRNSSQWLDVDVFNHQITFVLFDKFWMNSPTYKLDASILPMFHYGIILEEEAWEEMYDKVNHWTLDITPKKTFFKDKNGEHHSFFIKDPNDYTLEFKTFVDNDSVFLI</sequence>
<dbReference type="InterPro" id="IPR004360">
    <property type="entry name" value="Glyas_Fos-R_dOase_dom"/>
</dbReference>
<dbReference type="RefSeq" id="WP_379667102.1">
    <property type="nucleotide sequence ID" value="NZ_JBHULH010000009.1"/>
</dbReference>
<name>A0ABW5LUF7_9FLAO</name>
<comment type="caution">
    <text evidence="2">The sequence shown here is derived from an EMBL/GenBank/DDBJ whole genome shotgun (WGS) entry which is preliminary data.</text>
</comment>
<reference evidence="3" key="1">
    <citation type="journal article" date="2019" name="Int. J. Syst. Evol. Microbiol.">
        <title>The Global Catalogue of Microorganisms (GCM) 10K type strain sequencing project: providing services to taxonomists for standard genome sequencing and annotation.</title>
        <authorList>
            <consortium name="The Broad Institute Genomics Platform"/>
            <consortium name="The Broad Institute Genome Sequencing Center for Infectious Disease"/>
            <person name="Wu L."/>
            <person name="Ma J."/>
        </authorList>
    </citation>
    <scope>NUCLEOTIDE SEQUENCE [LARGE SCALE GENOMIC DNA]</scope>
    <source>
        <strain evidence="3">KCTC 52127</strain>
    </source>
</reference>
<dbReference type="InterPro" id="IPR029068">
    <property type="entry name" value="Glyas_Bleomycin-R_OHBP_Dase"/>
</dbReference>
<proteinExistence type="predicted"/>
<feature type="domain" description="VOC" evidence="1">
    <location>
        <begin position="3"/>
        <end position="128"/>
    </location>
</feature>
<evidence type="ECO:0000313" key="3">
    <source>
        <dbReference type="Proteomes" id="UP001597508"/>
    </source>
</evidence>
<gene>
    <name evidence="2" type="ORF">ACFSRZ_13540</name>
</gene>
<dbReference type="PANTHER" id="PTHR39434">
    <property type="match status" value="1"/>
</dbReference>
<dbReference type="SUPFAM" id="SSF54593">
    <property type="entry name" value="Glyoxalase/Bleomycin resistance protein/Dihydroxybiphenyl dioxygenase"/>
    <property type="match status" value="1"/>
</dbReference>
<dbReference type="Pfam" id="PF00903">
    <property type="entry name" value="Glyoxalase"/>
    <property type="match status" value="1"/>
</dbReference>